<keyword evidence="2" id="KW-1185">Reference proteome</keyword>
<protein>
    <submittedName>
        <fullName evidence="1">Parkin co-regulated protein</fullName>
    </submittedName>
</protein>
<name>A0AAW1LR56_POPJA</name>
<dbReference type="EMBL" id="JASPKY010000117">
    <property type="protein sequence ID" value="KAK9736224.1"/>
    <property type="molecule type" value="Genomic_DNA"/>
</dbReference>
<dbReference type="InterPro" id="IPR016024">
    <property type="entry name" value="ARM-type_fold"/>
</dbReference>
<evidence type="ECO:0000313" key="1">
    <source>
        <dbReference type="EMBL" id="KAK9736224.1"/>
    </source>
</evidence>
<dbReference type="AlphaFoldDB" id="A0AAW1LR56"/>
<comment type="caution">
    <text evidence="1">The sequence shown here is derived from an EMBL/GenBank/DDBJ whole genome shotgun (WGS) entry which is preliminary data.</text>
</comment>
<proteinExistence type="predicted"/>
<gene>
    <name evidence="1" type="ORF">QE152_g12723</name>
</gene>
<dbReference type="Proteomes" id="UP001458880">
    <property type="component" value="Unassembled WGS sequence"/>
</dbReference>
<organism evidence="1 2">
    <name type="scientific">Popillia japonica</name>
    <name type="common">Japanese beetle</name>
    <dbReference type="NCBI Taxonomy" id="7064"/>
    <lineage>
        <taxon>Eukaryota</taxon>
        <taxon>Metazoa</taxon>
        <taxon>Ecdysozoa</taxon>
        <taxon>Arthropoda</taxon>
        <taxon>Hexapoda</taxon>
        <taxon>Insecta</taxon>
        <taxon>Pterygota</taxon>
        <taxon>Neoptera</taxon>
        <taxon>Endopterygota</taxon>
        <taxon>Coleoptera</taxon>
        <taxon>Polyphaga</taxon>
        <taxon>Scarabaeiformia</taxon>
        <taxon>Scarabaeidae</taxon>
        <taxon>Rutelinae</taxon>
        <taxon>Popillia</taxon>
    </lineage>
</organism>
<evidence type="ECO:0000313" key="2">
    <source>
        <dbReference type="Proteomes" id="UP001458880"/>
    </source>
</evidence>
<sequence length="243" mass="27914">MVNGKEFRLTLQKPLANAPQIRKHRLVPAFTVQAMQRGTSVLPPPKCYPFREQPSRCTNFKMNYSRGEFPLTLEPNKTSVTWKVDLSKLDYHHYLPLFFEGLCETEEPYKFISQQGIHDMLTHGGKKIYPCIPQLIIPLKNALNTKNRQVMCATLKVLQHLVKSGDMIGEALVPYYRQILPVLNMFKEKNVNCGDGIDYSQMRGENLADIINETLEILEQYGGEDAFINIKYIIPTYESCIIN</sequence>
<dbReference type="SUPFAM" id="SSF48371">
    <property type="entry name" value="ARM repeat"/>
    <property type="match status" value="1"/>
</dbReference>
<dbReference type="PANTHER" id="PTHR21207">
    <property type="entry name" value="PARKIN COREGULATED GENE PROTEIN PARK2 COREGULATED"/>
    <property type="match status" value="1"/>
</dbReference>
<dbReference type="PANTHER" id="PTHR21207:SF2">
    <property type="entry name" value="PARKIN COREGULATED GENE PROTEIN"/>
    <property type="match status" value="1"/>
</dbReference>
<dbReference type="GO" id="GO:0030544">
    <property type="term" value="F:Hsp70 protein binding"/>
    <property type="evidence" value="ECO:0007669"/>
    <property type="project" value="TreeGrafter"/>
</dbReference>
<dbReference type="GO" id="GO:0051879">
    <property type="term" value="F:Hsp90 protein binding"/>
    <property type="evidence" value="ECO:0007669"/>
    <property type="project" value="TreeGrafter"/>
</dbReference>
<accession>A0AAW1LR56</accession>
<dbReference type="InterPro" id="IPR011989">
    <property type="entry name" value="ARM-like"/>
</dbReference>
<dbReference type="InterPro" id="IPR019399">
    <property type="entry name" value="Parkin_co-regulated_protein"/>
</dbReference>
<dbReference type="Gene3D" id="1.25.10.10">
    <property type="entry name" value="Leucine-rich Repeat Variant"/>
    <property type="match status" value="1"/>
</dbReference>
<reference evidence="1 2" key="1">
    <citation type="journal article" date="2024" name="BMC Genomics">
        <title>De novo assembly and annotation of Popillia japonica's genome with initial clues to its potential as an invasive pest.</title>
        <authorList>
            <person name="Cucini C."/>
            <person name="Boschi S."/>
            <person name="Funari R."/>
            <person name="Cardaioli E."/>
            <person name="Iannotti N."/>
            <person name="Marturano G."/>
            <person name="Paoli F."/>
            <person name="Bruttini M."/>
            <person name="Carapelli A."/>
            <person name="Frati F."/>
            <person name="Nardi F."/>
        </authorList>
    </citation>
    <scope>NUCLEOTIDE SEQUENCE [LARGE SCALE GENOMIC DNA]</scope>
    <source>
        <strain evidence="1">DMR45628</strain>
    </source>
</reference>
<dbReference type="Pfam" id="PF10274">
    <property type="entry name" value="ParcG"/>
    <property type="match status" value="1"/>
</dbReference>